<dbReference type="AlphaFoldDB" id="A0A3N4HTU4"/>
<dbReference type="EMBL" id="ML119729">
    <property type="protein sequence ID" value="RPA77252.1"/>
    <property type="molecule type" value="Genomic_DNA"/>
</dbReference>
<dbReference type="Gene3D" id="2.130.10.10">
    <property type="entry name" value="YVTN repeat-like/Quinoprotein amine dehydrogenase"/>
    <property type="match status" value="1"/>
</dbReference>
<dbReference type="SUPFAM" id="SSF101898">
    <property type="entry name" value="NHL repeat"/>
    <property type="match status" value="1"/>
</dbReference>
<accession>A0A3N4HTU4</accession>
<dbReference type="InterPro" id="IPR015943">
    <property type="entry name" value="WD40/YVTN_repeat-like_dom_sf"/>
</dbReference>
<keyword evidence="3" id="KW-1185">Reference proteome</keyword>
<gene>
    <name evidence="2" type="ORF">BJ508DRAFT_330351</name>
</gene>
<evidence type="ECO:0000256" key="1">
    <source>
        <dbReference type="SAM" id="MobiDB-lite"/>
    </source>
</evidence>
<feature type="compositionally biased region" description="Polar residues" evidence="1">
    <location>
        <begin position="176"/>
        <end position="188"/>
    </location>
</feature>
<organism evidence="2 3">
    <name type="scientific">Ascobolus immersus RN42</name>
    <dbReference type="NCBI Taxonomy" id="1160509"/>
    <lineage>
        <taxon>Eukaryota</taxon>
        <taxon>Fungi</taxon>
        <taxon>Dikarya</taxon>
        <taxon>Ascomycota</taxon>
        <taxon>Pezizomycotina</taxon>
        <taxon>Pezizomycetes</taxon>
        <taxon>Pezizales</taxon>
        <taxon>Ascobolaceae</taxon>
        <taxon>Ascobolus</taxon>
    </lineage>
</organism>
<protein>
    <recommendedName>
        <fullName evidence="4">WD40 repeat-like protein</fullName>
    </recommendedName>
</protein>
<evidence type="ECO:0000313" key="3">
    <source>
        <dbReference type="Proteomes" id="UP000275078"/>
    </source>
</evidence>
<proteinExistence type="predicted"/>
<sequence length="453" mass="50960">MAVDPRSFSNRPEGHSLASRAVPTEVRKLVNGVADIYRDILKIDPSVYQITLPPEESSATPFGLELGDRLRPVRSIGVSPDGKLMGLGGEYGLIEVRHLTQQTVMSFDYLDCRYPLLGRDHWRQQSGTGWKDSYSPGPSFVDQISFSPDGRWLVAAYRHSSSSFFQDGPGCMVYDSTSRRGNGPVTGSNRRRKHKPDKRYNSVVLVRVWEIATREQRNAIFIHSLFDESHVSGLGYPAWYPQTWFSFSPDGQSIEISTMTGGSIIPLLRTPPVSELEHPSCGIRAPFSISISNDDPRPYRPFQHWSELASSYRKPLGDSRGSHWVYYGNKRIFCIPSHLGLVSFQIRGSILVLDALGPDDRSDGLLRWPPNEKKGPIAGNRRIIVLRFNPAGFTIDLDPLSCQPPTLHCKKKKPWYCRSAINGRWEERVPDDVLYPYAESAIWGDCWCCGSGK</sequence>
<dbReference type="Proteomes" id="UP000275078">
    <property type="component" value="Unassembled WGS sequence"/>
</dbReference>
<feature type="region of interest" description="Disordered" evidence="1">
    <location>
        <begin position="176"/>
        <end position="196"/>
    </location>
</feature>
<reference evidence="2 3" key="1">
    <citation type="journal article" date="2018" name="Nat. Ecol. Evol.">
        <title>Pezizomycetes genomes reveal the molecular basis of ectomycorrhizal truffle lifestyle.</title>
        <authorList>
            <person name="Murat C."/>
            <person name="Payen T."/>
            <person name="Noel B."/>
            <person name="Kuo A."/>
            <person name="Morin E."/>
            <person name="Chen J."/>
            <person name="Kohler A."/>
            <person name="Krizsan K."/>
            <person name="Balestrini R."/>
            <person name="Da Silva C."/>
            <person name="Montanini B."/>
            <person name="Hainaut M."/>
            <person name="Levati E."/>
            <person name="Barry K.W."/>
            <person name="Belfiori B."/>
            <person name="Cichocki N."/>
            <person name="Clum A."/>
            <person name="Dockter R.B."/>
            <person name="Fauchery L."/>
            <person name="Guy J."/>
            <person name="Iotti M."/>
            <person name="Le Tacon F."/>
            <person name="Lindquist E.A."/>
            <person name="Lipzen A."/>
            <person name="Malagnac F."/>
            <person name="Mello A."/>
            <person name="Molinier V."/>
            <person name="Miyauchi S."/>
            <person name="Poulain J."/>
            <person name="Riccioni C."/>
            <person name="Rubini A."/>
            <person name="Sitrit Y."/>
            <person name="Splivallo R."/>
            <person name="Traeger S."/>
            <person name="Wang M."/>
            <person name="Zifcakova L."/>
            <person name="Wipf D."/>
            <person name="Zambonelli A."/>
            <person name="Paolocci F."/>
            <person name="Nowrousian M."/>
            <person name="Ottonello S."/>
            <person name="Baldrian P."/>
            <person name="Spatafora J.W."/>
            <person name="Henrissat B."/>
            <person name="Nagy L.G."/>
            <person name="Aury J.M."/>
            <person name="Wincker P."/>
            <person name="Grigoriev I.V."/>
            <person name="Bonfante P."/>
            <person name="Martin F.M."/>
        </authorList>
    </citation>
    <scope>NUCLEOTIDE SEQUENCE [LARGE SCALE GENOMIC DNA]</scope>
    <source>
        <strain evidence="2 3">RN42</strain>
    </source>
</reference>
<evidence type="ECO:0008006" key="4">
    <source>
        <dbReference type="Google" id="ProtNLM"/>
    </source>
</evidence>
<evidence type="ECO:0000313" key="2">
    <source>
        <dbReference type="EMBL" id="RPA77252.1"/>
    </source>
</evidence>
<name>A0A3N4HTU4_ASCIM</name>